<keyword evidence="5" id="KW-0539">Nucleus</keyword>
<feature type="domain" description="BHLH" evidence="7">
    <location>
        <begin position="62"/>
        <end position="104"/>
    </location>
</feature>
<dbReference type="PANTHER" id="PTHR15741:SF27">
    <property type="entry name" value="TRANSCRIPTION FACTOR AP-4"/>
    <property type="match status" value="1"/>
</dbReference>
<evidence type="ECO:0000313" key="9">
    <source>
        <dbReference type="Proteomes" id="UP000663866"/>
    </source>
</evidence>
<keyword evidence="9" id="KW-1185">Reference proteome</keyword>
<dbReference type="InterPro" id="IPR011598">
    <property type="entry name" value="bHLH_dom"/>
</dbReference>
<dbReference type="PANTHER" id="PTHR15741">
    <property type="entry name" value="BASIC HELIX-LOOP-HELIX ZIP TRANSCRIPTION FACTOR"/>
    <property type="match status" value="1"/>
</dbReference>
<dbReference type="GO" id="GO:0000981">
    <property type="term" value="F:DNA-binding transcription factor activity, RNA polymerase II-specific"/>
    <property type="evidence" value="ECO:0007669"/>
    <property type="project" value="TreeGrafter"/>
</dbReference>
<evidence type="ECO:0000256" key="5">
    <source>
        <dbReference type="ARBA" id="ARBA00023242"/>
    </source>
</evidence>
<evidence type="ECO:0000256" key="2">
    <source>
        <dbReference type="ARBA" id="ARBA00023015"/>
    </source>
</evidence>
<feature type="compositionally biased region" description="Polar residues" evidence="6">
    <location>
        <begin position="42"/>
        <end position="55"/>
    </location>
</feature>
<reference evidence="8" key="1">
    <citation type="submission" date="2021-02" db="EMBL/GenBank/DDBJ databases">
        <authorList>
            <person name="Nowell W R."/>
        </authorList>
    </citation>
    <scope>NUCLEOTIDE SEQUENCE</scope>
</reference>
<comment type="caution">
    <text evidence="8">The sequence shown here is derived from an EMBL/GenBank/DDBJ whole genome shotgun (WGS) entry which is preliminary data.</text>
</comment>
<dbReference type="AlphaFoldDB" id="A0A819VKE1"/>
<name>A0A819VKE1_9BILA</name>
<dbReference type="EMBL" id="CAJOBG010004428">
    <property type="protein sequence ID" value="CAF4110185.1"/>
    <property type="molecule type" value="Genomic_DNA"/>
</dbReference>
<dbReference type="Proteomes" id="UP000663866">
    <property type="component" value="Unassembled WGS sequence"/>
</dbReference>
<dbReference type="GO" id="GO:0005634">
    <property type="term" value="C:nucleus"/>
    <property type="evidence" value="ECO:0007669"/>
    <property type="project" value="UniProtKB-SubCell"/>
</dbReference>
<comment type="subcellular location">
    <subcellularLocation>
        <location evidence="1">Nucleus</location>
    </subcellularLocation>
</comment>
<accession>A0A819VKE1</accession>
<feature type="region of interest" description="Disordered" evidence="6">
    <location>
        <begin position="17"/>
        <end position="78"/>
    </location>
</feature>
<keyword evidence="2" id="KW-0805">Transcription regulation</keyword>
<dbReference type="PROSITE" id="PS50888">
    <property type="entry name" value="BHLH"/>
    <property type="match status" value="1"/>
</dbReference>
<dbReference type="Gene3D" id="4.10.280.10">
    <property type="entry name" value="Helix-loop-helix DNA-binding domain"/>
    <property type="match status" value="1"/>
</dbReference>
<gene>
    <name evidence="8" type="ORF">OVN521_LOCUS21382</name>
</gene>
<evidence type="ECO:0000256" key="3">
    <source>
        <dbReference type="ARBA" id="ARBA00023125"/>
    </source>
</evidence>
<dbReference type="InterPro" id="IPR036638">
    <property type="entry name" value="HLH_DNA-bd_sf"/>
</dbReference>
<proteinExistence type="predicted"/>
<dbReference type="InterPro" id="IPR052207">
    <property type="entry name" value="Max-like/E-box_TFs"/>
</dbReference>
<dbReference type="GO" id="GO:0046983">
    <property type="term" value="F:protein dimerization activity"/>
    <property type="evidence" value="ECO:0007669"/>
    <property type="project" value="InterPro"/>
</dbReference>
<protein>
    <recommendedName>
        <fullName evidence="7">BHLH domain-containing protein</fullName>
    </recommendedName>
</protein>
<feature type="compositionally biased region" description="Basic and acidic residues" evidence="6">
    <location>
        <begin position="56"/>
        <end position="74"/>
    </location>
</feature>
<dbReference type="Pfam" id="PF00010">
    <property type="entry name" value="HLH"/>
    <property type="match status" value="1"/>
</dbReference>
<dbReference type="GO" id="GO:0000978">
    <property type="term" value="F:RNA polymerase II cis-regulatory region sequence-specific DNA binding"/>
    <property type="evidence" value="ECO:0007669"/>
    <property type="project" value="TreeGrafter"/>
</dbReference>
<sequence length="104" mass="11920">MSYCYSDDDTSDLISIEHHHHRHLMPESPLQHKLSSNNSNSQLSPADSNMSPNSQLEHEKRVRREIANSNERRRMQSINTGFQSLKILIPHSCGEKLSKVGCHE</sequence>
<evidence type="ECO:0000256" key="6">
    <source>
        <dbReference type="SAM" id="MobiDB-lite"/>
    </source>
</evidence>
<organism evidence="8 9">
    <name type="scientific">Rotaria magnacalcarata</name>
    <dbReference type="NCBI Taxonomy" id="392030"/>
    <lineage>
        <taxon>Eukaryota</taxon>
        <taxon>Metazoa</taxon>
        <taxon>Spiralia</taxon>
        <taxon>Gnathifera</taxon>
        <taxon>Rotifera</taxon>
        <taxon>Eurotatoria</taxon>
        <taxon>Bdelloidea</taxon>
        <taxon>Philodinida</taxon>
        <taxon>Philodinidae</taxon>
        <taxon>Rotaria</taxon>
    </lineage>
</organism>
<evidence type="ECO:0000259" key="7">
    <source>
        <dbReference type="PROSITE" id="PS50888"/>
    </source>
</evidence>
<dbReference type="SUPFAM" id="SSF47459">
    <property type="entry name" value="HLH, helix-loop-helix DNA-binding domain"/>
    <property type="match status" value="1"/>
</dbReference>
<evidence type="ECO:0000256" key="1">
    <source>
        <dbReference type="ARBA" id="ARBA00004123"/>
    </source>
</evidence>
<keyword evidence="4" id="KW-0804">Transcription</keyword>
<evidence type="ECO:0000256" key="4">
    <source>
        <dbReference type="ARBA" id="ARBA00023163"/>
    </source>
</evidence>
<evidence type="ECO:0000313" key="8">
    <source>
        <dbReference type="EMBL" id="CAF4110185.1"/>
    </source>
</evidence>
<keyword evidence="3" id="KW-0238">DNA-binding</keyword>